<dbReference type="SUPFAM" id="SSF52540">
    <property type="entry name" value="P-loop containing nucleoside triphosphate hydrolases"/>
    <property type="match status" value="2"/>
</dbReference>
<feature type="region of interest" description="Disordered" evidence="6">
    <location>
        <begin position="1400"/>
        <end position="1450"/>
    </location>
</feature>
<evidence type="ECO:0000259" key="8">
    <source>
        <dbReference type="PROSITE" id="PS51194"/>
    </source>
</evidence>
<dbReference type="KEGG" id="tps:THAPSDRAFT_24712"/>
<organism evidence="9 10">
    <name type="scientific">Thalassiosira pseudonana</name>
    <name type="common">Marine diatom</name>
    <name type="synonym">Cyclotella nana</name>
    <dbReference type="NCBI Taxonomy" id="35128"/>
    <lineage>
        <taxon>Eukaryota</taxon>
        <taxon>Sar</taxon>
        <taxon>Stramenopiles</taxon>
        <taxon>Ochrophyta</taxon>
        <taxon>Bacillariophyta</taxon>
        <taxon>Coscinodiscophyceae</taxon>
        <taxon>Thalassiosirophycidae</taxon>
        <taxon>Thalassiosirales</taxon>
        <taxon>Thalassiosiraceae</taxon>
        <taxon>Thalassiosira</taxon>
    </lineage>
</organism>
<evidence type="ECO:0000259" key="7">
    <source>
        <dbReference type="PROSITE" id="PS51192"/>
    </source>
</evidence>
<dbReference type="PANTHER" id="PTHR43642">
    <property type="entry name" value="HYBRID SIGNAL TRANSDUCTION HISTIDINE KINASE G"/>
    <property type="match status" value="1"/>
</dbReference>
<keyword evidence="5" id="KW-0694">RNA-binding</keyword>
<name>B8CBR0_THAPS</name>
<dbReference type="RefSeq" id="XP_002293624.1">
    <property type="nucleotide sequence ID" value="XM_002293588.1"/>
</dbReference>
<dbReference type="GO" id="GO:0005524">
    <property type="term" value="F:ATP binding"/>
    <property type="evidence" value="ECO:0007669"/>
    <property type="project" value="UniProtKB-KW"/>
</dbReference>
<feature type="domain" description="Helicase C-terminal" evidence="8">
    <location>
        <begin position="1920"/>
        <end position="2119"/>
    </location>
</feature>
<evidence type="ECO:0000256" key="2">
    <source>
        <dbReference type="ARBA" id="ARBA00022801"/>
    </source>
</evidence>
<dbReference type="EMBL" id="CM000648">
    <property type="protein sequence ID" value="EED89360.1"/>
    <property type="molecule type" value="Genomic_DNA"/>
</dbReference>
<evidence type="ECO:0000256" key="4">
    <source>
        <dbReference type="ARBA" id="ARBA00022840"/>
    </source>
</evidence>
<dbReference type="SUPFAM" id="SSF48452">
    <property type="entry name" value="TPR-like"/>
    <property type="match status" value="1"/>
</dbReference>
<feature type="compositionally biased region" description="Low complexity" evidence="6">
    <location>
        <begin position="1429"/>
        <end position="1440"/>
    </location>
</feature>
<reference evidence="9 10" key="2">
    <citation type="journal article" date="2008" name="Nature">
        <title>The Phaeodactylum genome reveals the evolutionary history of diatom genomes.</title>
        <authorList>
            <person name="Bowler C."/>
            <person name="Allen A.E."/>
            <person name="Badger J.H."/>
            <person name="Grimwood J."/>
            <person name="Jabbari K."/>
            <person name="Kuo A."/>
            <person name="Maheswari U."/>
            <person name="Martens C."/>
            <person name="Maumus F."/>
            <person name="Otillar R.P."/>
            <person name="Rayko E."/>
            <person name="Salamov A."/>
            <person name="Vandepoele K."/>
            <person name="Beszteri B."/>
            <person name="Gruber A."/>
            <person name="Heijde M."/>
            <person name="Katinka M."/>
            <person name="Mock T."/>
            <person name="Valentin K."/>
            <person name="Verret F."/>
            <person name="Berges J.A."/>
            <person name="Brownlee C."/>
            <person name="Cadoret J.P."/>
            <person name="Chiovitti A."/>
            <person name="Choi C.J."/>
            <person name="Coesel S."/>
            <person name="De Martino A."/>
            <person name="Detter J.C."/>
            <person name="Durkin C."/>
            <person name="Falciatore A."/>
            <person name="Fournet J."/>
            <person name="Haruta M."/>
            <person name="Huysman M.J."/>
            <person name="Jenkins B.D."/>
            <person name="Jiroutova K."/>
            <person name="Jorgensen R.E."/>
            <person name="Joubert Y."/>
            <person name="Kaplan A."/>
            <person name="Kroger N."/>
            <person name="Kroth P.G."/>
            <person name="La Roche J."/>
            <person name="Lindquist E."/>
            <person name="Lommer M."/>
            <person name="Martin-Jezequel V."/>
            <person name="Lopez P.J."/>
            <person name="Lucas S."/>
            <person name="Mangogna M."/>
            <person name="McGinnis K."/>
            <person name="Medlin L.K."/>
            <person name="Montsant A."/>
            <person name="Oudot-Le Secq M.P."/>
            <person name="Napoli C."/>
            <person name="Obornik M."/>
            <person name="Parker M.S."/>
            <person name="Petit J.L."/>
            <person name="Porcel B.M."/>
            <person name="Poulsen N."/>
            <person name="Robison M."/>
            <person name="Rychlewski L."/>
            <person name="Rynearson T.A."/>
            <person name="Schmutz J."/>
            <person name="Shapiro H."/>
            <person name="Siaut M."/>
            <person name="Stanley M."/>
            <person name="Sussman M.R."/>
            <person name="Taylor A.R."/>
            <person name="Vardi A."/>
            <person name="von Dassow P."/>
            <person name="Vyverman W."/>
            <person name="Willis A."/>
            <person name="Wyrwicz L.S."/>
            <person name="Rokhsar D.S."/>
            <person name="Weissenbach J."/>
            <person name="Armbrust E.V."/>
            <person name="Green B.R."/>
            <person name="Van de Peer Y."/>
            <person name="Grigoriev I.V."/>
        </authorList>
    </citation>
    <scope>NUCLEOTIDE SEQUENCE [LARGE SCALE GENOMIC DNA]</scope>
    <source>
        <strain evidence="9 10">CCMP1335</strain>
    </source>
</reference>
<dbReference type="InterPro" id="IPR011990">
    <property type="entry name" value="TPR-like_helical_dom_sf"/>
</dbReference>
<dbReference type="InterPro" id="IPR025313">
    <property type="entry name" value="SPB4-like_CTE"/>
</dbReference>
<protein>
    <submittedName>
        <fullName evidence="9">Uncharacterized protein</fullName>
    </submittedName>
</protein>
<keyword evidence="2" id="KW-0378">Hydrolase</keyword>
<feature type="compositionally biased region" description="Gly residues" evidence="6">
    <location>
        <begin position="2306"/>
        <end position="2317"/>
    </location>
</feature>
<keyword evidence="3" id="KW-0347">Helicase</keyword>
<reference evidence="9 10" key="1">
    <citation type="journal article" date="2004" name="Science">
        <title>The genome of the diatom Thalassiosira pseudonana: ecology, evolution, and metabolism.</title>
        <authorList>
            <person name="Armbrust E.V."/>
            <person name="Berges J.A."/>
            <person name="Bowler C."/>
            <person name="Green B.R."/>
            <person name="Martinez D."/>
            <person name="Putnam N.H."/>
            <person name="Zhou S."/>
            <person name="Allen A.E."/>
            <person name="Apt K.E."/>
            <person name="Bechner M."/>
            <person name="Brzezinski M.A."/>
            <person name="Chaal B.K."/>
            <person name="Chiovitti A."/>
            <person name="Davis A.K."/>
            <person name="Demarest M.S."/>
            <person name="Detter J.C."/>
            <person name="Glavina T."/>
            <person name="Goodstein D."/>
            <person name="Hadi M.Z."/>
            <person name="Hellsten U."/>
            <person name="Hildebrand M."/>
            <person name="Jenkins B.D."/>
            <person name="Jurka J."/>
            <person name="Kapitonov V.V."/>
            <person name="Kroger N."/>
            <person name="Lau W.W."/>
            <person name="Lane T.W."/>
            <person name="Larimer F.W."/>
            <person name="Lippmeier J.C."/>
            <person name="Lucas S."/>
            <person name="Medina M."/>
            <person name="Montsant A."/>
            <person name="Obornik M."/>
            <person name="Parker M.S."/>
            <person name="Palenik B."/>
            <person name="Pazour G.J."/>
            <person name="Richardson P.M."/>
            <person name="Rynearson T.A."/>
            <person name="Saito M.A."/>
            <person name="Schwartz D.C."/>
            <person name="Thamatrakoln K."/>
            <person name="Valentin K."/>
            <person name="Vardi A."/>
            <person name="Wilkerson F.P."/>
            <person name="Rokhsar D.S."/>
        </authorList>
    </citation>
    <scope>NUCLEOTIDE SEQUENCE [LARGE SCALE GENOMIC DNA]</scope>
    <source>
        <strain evidence="9 10">CCMP1335</strain>
    </source>
</reference>
<accession>B8CBR0</accession>
<dbReference type="HOGENOM" id="CLU_229795_0_0_1"/>
<feature type="region of interest" description="Disordered" evidence="6">
    <location>
        <begin position="2300"/>
        <end position="2324"/>
    </location>
</feature>
<dbReference type="Pfam" id="PF13191">
    <property type="entry name" value="AAA_16"/>
    <property type="match status" value="1"/>
</dbReference>
<dbReference type="Pfam" id="PF00270">
    <property type="entry name" value="DEAD"/>
    <property type="match status" value="1"/>
</dbReference>
<feature type="compositionally biased region" description="Basic residues" evidence="6">
    <location>
        <begin position="1409"/>
        <end position="1418"/>
    </location>
</feature>
<evidence type="ECO:0000256" key="1">
    <source>
        <dbReference type="ARBA" id="ARBA00022741"/>
    </source>
</evidence>
<dbReference type="STRING" id="35128.B8CBR0"/>
<dbReference type="SMART" id="SM00490">
    <property type="entry name" value="HELICc"/>
    <property type="match status" value="1"/>
</dbReference>
<evidence type="ECO:0000256" key="3">
    <source>
        <dbReference type="ARBA" id="ARBA00022806"/>
    </source>
</evidence>
<feature type="region of interest" description="Disordered" evidence="6">
    <location>
        <begin position="1471"/>
        <end position="1566"/>
    </location>
</feature>
<dbReference type="SMART" id="SM01178">
    <property type="entry name" value="DUF4217"/>
    <property type="match status" value="1"/>
</dbReference>
<dbReference type="InterPro" id="IPR000629">
    <property type="entry name" value="RNA-helicase_DEAD-box_CS"/>
</dbReference>
<dbReference type="PANTHER" id="PTHR43642:SF1">
    <property type="entry name" value="HYBRID SIGNAL TRANSDUCTION HISTIDINE KINASE G"/>
    <property type="match status" value="1"/>
</dbReference>
<dbReference type="InterPro" id="IPR001650">
    <property type="entry name" value="Helicase_C-like"/>
</dbReference>
<dbReference type="PaxDb" id="35128-Thaps24712"/>
<dbReference type="Gene3D" id="3.40.50.300">
    <property type="entry name" value="P-loop containing nucleotide triphosphate hydrolases"/>
    <property type="match status" value="3"/>
</dbReference>
<dbReference type="GO" id="GO:0016787">
    <property type="term" value="F:hydrolase activity"/>
    <property type="evidence" value="ECO:0007669"/>
    <property type="project" value="UniProtKB-KW"/>
</dbReference>
<keyword evidence="4" id="KW-0067">ATP-binding</keyword>
<feature type="compositionally biased region" description="Low complexity" evidence="6">
    <location>
        <begin position="1554"/>
        <end position="1566"/>
    </location>
</feature>
<feature type="compositionally biased region" description="Polar residues" evidence="6">
    <location>
        <begin position="1515"/>
        <end position="1549"/>
    </location>
</feature>
<dbReference type="Pfam" id="PF13959">
    <property type="entry name" value="CTE_SPB4"/>
    <property type="match status" value="1"/>
</dbReference>
<dbReference type="InterPro" id="IPR027417">
    <property type="entry name" value="P-loop_NTPase"/>
</dbReference>
<feature type="region of interest" description="Disordered" evidence="6">
    <location>
        <begin position="2253"/>
        <end position="2284"/>
    </location>
</feature>
<keyword evidence="10" id="KW-1185">Reference proteome</keyword>
<sequence length="2338" mass="257697">MQPTADRSVSFIVYPHTAFAHNHRPLSAFTNMSQSLFEEDFEARQQRWGCFISDLEDAFMNDVDDTIENDGSILSSNPNATTSYLADTTTNAAQSLSDWMQSQGRGVTDTNERNQYLERSVGLLYSLANQIVTDHASEDSDFNFTCKGDLGVFVDPKLITADNVLILNTEEGGKADFIQRGNYYSSLSDDTTTKHAAMSAFGKIAYELFMQGEGDELSDFTACKSTCVGSALDIHDNDDDAHTEDKEEEMIMNVLRKHPRRSLEGDDSYGVATTMLNAAVPYSLCRFVVDLLGGDANDGVLFRSDNSFHSFNDVISDLEQMIQHPDAFLYASATDRWRLSFGDKVHGREAETKVLLDKAADVTINVDNDALFGALSSFLPKSKRQVVMVSGHSGSGKSRLVNECFSQIEKQGWIFLRCKFDRVVHAEPLSVLAHAFEEYLHCAVDGSSQKTIERIERSVGPNGVGILSKHIPSLKKLVKNDAVDNSLTTNVSKEQMHYLFGQLVQAIPSSDQAILLFVDDLQWADSASIALFSSLVKGTSFDVTDAAKVECKAMFVGTYRDNEVKKSHELIAVLSEFQANDTIDVTDIKLSGFNIDALNEVLSDSLCLPRRRTRLLSEVVMQKTDGLILHVIEFLGRLTTDNLLTHSFAKGWEYDSDLIDVCPITESVAELFTAKLRRLSDEVMLGLQICSCFGSQVERRVIDFVKDYDGECSVDINAAIDVAVSEGLVERTGQIFLFAHDMIQQAAFDSIKEDDLAPLLRKLAASLIKNSSAVKQTESILFIAVDLINRIGCEAIKSAKERLLYARLNSRAGKKALSAPDFASAVMYAESGISFLDDDHWESQYGLSLSLYETSVAAYYSTPDSDKDVLNGRIKAVLKHAASLSDEFKTRCVMIKLTASISLQTAIDESLTLLNLVGEPLDPSKVFYPIVCREMKRQTNSFLGERRKDILSSSPMTDPNKLKAMTILASLVVYYHQQKSVIAAFVSCRMIELSMTFGHCEDTVFGAAAFSSYLVSVLEDVEEGCSWGRLAISLMRSYDVNTLLPAIHGSVYGIVLLYKEPLQSTLDPLLQGCHLSYATGNIEFAMVNTIYYVARSFNCGKNIDVLMREVAALARQCGQHNQLKAIKFFLAPLYNTLCKLKGADEHALAPLMEYTSNGELLDITIKSQELSCAHTILSYETALSFMFRDMDKASHMTDIYRQHFGDNPMFTKIYNVFYEGLVACHFSRETADNGWRRRVDEALTKFQGWLSHSEWNWENKMLLLLAESYRTDKDTDSATECYEASIRSAREHRFIHEEALACELAAYFFEEQGDKVKSQDMFQQAHDAFMKWGARKKANSLPPPVTNQLRLKATHLLSQFSNDDINFDVFLGLESLTFKTAKPQIMDDDLGLNLVFAAPSSSSAGGGAPRKKRKNKYDRRREKGRLAKQSKLAQSSSSAATTPNDSASDALPKDAIDAVLQLEVKPTNDVSHRFLPPVASSSKNTDAGTAKNTTAPKGTTAGSTSILAPKEKTTTKPQVQTSDVKPSNASVPTPSTSALSSTNLDATSSRRNRAQQTAASAEEQQQQYLSEFHARPRDLDRGERASRDIKVSVASDHIFCASGEDDGEDGDGIETHGSAEHNQDKDEDTTTDSFQKLGLHINLSSALANPNGHFQLSQPTIVQSRAISSLLPSNLNKRKENGVKKLEVNLFIQSETGSGKTLAYLLPILQHLSVDTRTQHIKKVDRQLGGTRTIILTPTRELATQTYTIANNLCSKSFPWIVPGCFSGGEKRKSEKARLRKGITILIATPGRLLDHVCKTESLLSALKGKLEWLVLDEADRLLDAGLGGQVEQIVQHLRSNQPGAGPKRDGVTWRSVLVSATVTREMEGLAKTVLGGDGWVWARGHSKKSASKNESPLEEIEGDTQNNANHELDNTAPRQLAQLYMVVSAKLRLSALIAFLAARASNGERTVVFLSTCDSVDYHHALFSAMSSVMANDDNKDDDRESSDNTGIFGKHCPVYKLHGDVPHAQRLSTLKQFTGEGNKSSQHLSAVLLATDVAARGLNFGSLDWIVQYDPPCETKDYVHRAGRSARAGQSGHALLFLLPSERQYVEVLQLRGMKDISALSLSATLTAAASLCPGVTQEGESKASCNTFSDGREEAFTMAIQNRLEECVVQNDTDYRALMAKKAKDAKQRRKSMKEAVGPLLEGARRAFSAFVRAYPAKEKAVRHIFNARALHLGHIARSLALKDPPKMVSKNSNVGNIVIEEKNKSGEKRKSRLAFGAPKRGEDDRGVEEDGVIDNSEQKQYAKSLEAVKKSFKAPSAGSGGGGGTGGGKDAQKRMMEAARRLQSIDMEFM</sequence>
<evidence type="ECO:0000256" key="5">
    <source>
        <dbReference type="ARBA" id="ARBA00022884"/>
    </source>
</evidence>
<dbReference type="PROSITE" id="PS51194">
    <property type="entry name" value="HELICASE_CTER"/>
    <property type="match status" value="1"/>
</dbReference>
<dbReference type="CDD" id="cd18787">
    <property type="entry name" value="SF2_C_DEAD"/>
    <property type="match status" value="1"/>
</dbReference>
<evidence type="ECO:0000313" key="10">
    <source>
        <dbReference type="Proteomes" id="UP000001449"/>
    </source>
</evidence>
<evidence type="ECO:0000256" key="6">
    <source>
        <dbReference type="SAM" id="MobiDB-lite"/>
    </source>
</evidence>
<dbReference type="InterPro" id="IPR041664">
    <property type="entry name" value="AAA_16"/>
</dbReference>
<dbReference type="InterPro" id="IPR011545">
    <property type="entry name" value="DEAD/DEAH_box_helicase_dom"/>
</dbReference>
<feature type="compositionally biased region" description="Acidic residues" evidence="6">
    <location>
        <begin position="1603"/>
        <end position="1612"/>
    </location>
</feature>
<dbReference type="SMART" id="SM00487">
    <property type="entry name" value="DEXDc"/>
    <property type="match status" value="1"/>
</dbReference>
<feature type="compositionally biased region" description="Basic and acidic residues" evidence="6">
    <location>
        <begin position="1613"/>
        <end position="1624"/>
    </location>
</feature>
<proteinExistence type="predicted"/>
<dbReference type="PROSITE" id="PS51192">
    <property type="entry name" value="HELICASE_ATP_BIND_1"/>
    <property type="match status" value="1"/>
</dbReference>
<dbReference type="PROSITE" id="PS00039">
    <property type="entry name" value="DEAD_ATP_HELICASE"/>
    <property type="match status" value="1"/>
</dbReference>
<dbReference type="InterPro" id="IPR053159">
    <property type="entry name" value="Hybrid_Histidine_Kinase"/>
</dbReference>
<dbReference type="Pfam" id="PF00271">
    <property type="entry name" value="Helicase_C"/>
    <property type="match status" value="1"/>
</dbReference>
<gene>
    <name evidence="9" type="ORF">THAPSDRAFT_24712</name>
</gene>
<evidence type="ECO:0000313" key="9">
    <source>
        <dbReference type="EMBL" id="EED89360.1"/>
    </source>
</evidence>
<dbReference type="GO" id="GO:0003723">
    <property type="term" value="F:RNA binding"/>
    <property type="evidence" value="ECO:0007669"/>
    <property type="project" value="UniProtKB-KW"/>
</dbReference>
<feature type="compositionally biased region" description="Polar residues" evidence="6">
    <location>
        <begin position="1479"/>
        <end position="1506"/>
    </location>
</feature>
<dbReference type="InParanoid" id="B8CBR0"/>
<dbReference type="GeneID" id="7450504"/>
<dbReference type="Proteomes" id="UP000001449">
    <property type="component" value="Chromosome 13"/>
</dbReference>
<keyword evidence="1" id="KW-0547">Nucleotide-binding</keyword>
<dbReference type="eggNOG" id="KOG0348">
    <property type="taxonomic scope" value="Eukaryota"/>
</dbReference>
<dbReference type="InterPro" id="IPR014001">
    <property type="entry name" value="Helicase_ATP-bd"/>
</dbReference>
<feature type="domain" description="Helicase ATP-binding" evidence="7">
    <location>
        <begin position="1681"/>
        <end position="1881"/>
    </location>
</feature>
<feature type="region of interest" description="Disordered" evidence="6">
    <location>
        <begin position="1600"/>
        <end position="1631"/>
    </location>
</feature>
<dbReference type="GO" id="GO:0004386">
    <property type="term" value="F:helicase activity"/>
    <property type="evidence" value="ECO:0007669"/>
    <property type="project" value="UniProtKB-KW"/>
</dbReference>